<dbReference type="RefSeq" id="WP_186502331.1">
    <property type="nucleotide sequence ID" value="NZ_JACOGK010000005.1"/>
</dbReference>
<sequence>MEWLTRLIFPARCPGCEQSVPSHGDWCSTCYGKVWHPRLLDGSHGTLSGCYCLTEYRGPMRRLLQQLKYHRALKYEAACHYLLARFPWPDVLHADWAVPVPLSPERYEKRGYNQTEVIFRPWIESYAGWYDCLQRVRTTEAQWHLSRSERAANLHKAFSLQYGRPVRGKKVLLLDDIYTTGATLEACAKTLKKAGAVKVTGLVMASGGR</sequence>
<reference evidence="4 5" key="1">
    <citation type="submission" date="2020-08" db="EMBL/GenBank/DDBJ databases">
        <authorList>
            <person name="Liu C."/>
            <person name="Sun Q."/>
        </authorList>
    </citation>
    <scope>NUCLEOTIDE SEQUENCE [LARGE SCALE GENOMIC DNA]</scope>
    <source>
        <strain evidence="4 5">NSJ-59</strain>
    </source>
</reference>
<comment type="caution">
    <text evidence="4">The sequence shown here is derived from an EMBL/GenBank/DDBJ whole genome shotgun (WGS) entry which is preliminary data.</text>
</comment>
<dbReference type="Proteomes" id="UP000606870">
    <property type="component" value="Unassembled WGS sequence"/>
</dbReference>
<dbReference type="InterPro" id="IPR051910">
    <property type="entry name" value="ComF/GntX_DNA_util-trans"/>
</dbReference>
<dbReference type="CDD" id="cd06223">
    <property type="entry name" value="PRTases_typeI"/>
    <property type="match status" value="1"/>
</dbReference>
<gene>
    <name evidence="4" type="ORF">H8J70_02720</name>
</gene>
<dbReference type="InterPro" id="IPR000836">
    <property type="entry name" value="PRTase_dom"/>
</dbReference>
<evidence type="ECO:0000259" key="3">
    <source>
        <dbReference type="Pfam" id="PF18912"/>
    </source>
</evidence>
<feature type="domain" description="Phosphoribosyltransferase" evidence="2">
    <location>
        <begin position="166"/>
        <end position="199"/>
    </location>
</feature>
<evidence type="ECO:0000313" key="5">
    <source>
        <dbReference type="Proteomes" id="UP000606870"/>
    </source>
</evidence>
<evidence type="ECO:0000259" key="2">
    <source>
        <dbReference type="Pfam" id="PF00156"/>
    </source>
</evidence>
<dbReference type="PANTHER" id="PTHR47505">
    <property type="entry name" value="DNA UTILIZATION PROTEIN YHGH"/>
    <property type="match status" value="1"/>
</dbReference>
<feature type="domain" description="Double zinc ribbon" evidence="3">
    <location>
        <begin position="5"/>
        <end position="34"/>
    </location>
</feature>
<keyword evidence="5" id="KW-1185">Reference proteome</keyword>
<evidence type="ECO:0000256" key="1">
    <source>
        <dbReference type="ARBA" id="ARBA00008007"/>
    </source>
</evidence>
<organism evidence="4 5">
    <name type="scientific">Megasphaera hominis</name>
    <dbReference type="NCBI Taxonomy" id="159836"/>
    <lineage>
        <taxon>Bacteria</taxon>
        <taxon>Bacillati</taxon>
        <taxon>Bacillota</taxon>
        <taxon>Negativicutes</taxon>
        <taxon>Veillonellales</taxon>
        <taxon>Veillonellaceae</taxon>
        <taxon>Megasphaera</taxon>
    </lineage>
</organism>
<name>A0ABR6VGA4_9FIRM</name>
<comment type="similarity">
    <text evidence="1">Belongs to the ComF/GntX family.</text>
</comment>
<protein>
    <submittedName>
        <fullName evidence="4">ComF family protein</fullName>
    </submittedName>
</protein>
<dbReference type="Gene3D" id="3.40.50.2020">
    <property type="match status" value="1"/>
</dbReference>
<dbReference type="EMBL" id="JACOGK010000005">
    <property type="protein sequence ID" value="MBC3536173.1"/>
    <property type="molecule type" value="Genomic_DNA"/>
</dbReference>
<accession>A0ABR6VGA4</accession>
<dbReference type="SUPFAM" id="SSF53271">
    <property type="entry name" value="PRTase-like"/>
    <property type="match status" value="1"/>
</dbReference>
<evidence type="ECO:0000313" key="4">
    <source>
        <dbReference type="EMBL" id="MBC3536173.1"/>
    </source>
</evidence>
<dbReference type="InterPro" id="IPR029057">
    <property type="entry name" value="PRTase-like"/>
</dbReference>
<dbReference type="InterPro" id="IPR044005">
    <property type="entry name" value="DZR_2"/>
</dbReference>
<proteinExistence type="inferred from homology"/>
<dbReference type="Pfam" id="PF00156">
    <property type="entry name" value="Pribosyltran"/>
    <property type="match status" value="1"/>
</dbReference>
<dbReference type="Pfam" id="PF18912">
    <property type="entry name" value="DZR_2"/>
    <property type="match status" value="1"/>
</dbReference>
<dbReference type="PANTHER" id="PTHR47505:SF1">
    <property type="entry name" value="DNA UTILIZATION PROTEIN YHGH"/>
    <property type="match status" value="1"/>
</dbReference>